<sequence>MSVVPVPPPGTPVPFAITKWAAVNKRRVDALVWQGRHGSITARLVADDVKPLYAKWSPHDLEPEAERLSWLSSRFPSPRMADYEELDDGWLIVTVGLPGRSAVEWPERPELAAHGLAEALAQLHSLDATDTLFDEPAWVGDQRDVHDLSIVHGAATVPNVLVSDDGGFVGMVGVGQLGVADRWADLAVASRSLEHHFGPGAADEFWAAYGEAPDPERIRRYRDAYLAA</sequence>
<evidence type="ECO:0000256" key="6">
    <source>
        <dbReference type="ARBA" id="ARBA00023251"/>
    </source>
</evidence>
<dbReference type="Pfam" id="PF01636">
    <property type="entry name" value="APH"/>
    <property type="match status" value="2"/>
</dbReference>
<evidence type="ECO:0000256" key="4">
    <source>
        <dbReference type="ARBA" id="ARBA00022777"/>
    </source>
</evidence>
<dbReference type="EMBL" id="BAABLV010000041">
    <property type="protein sequence ID" value="GAA4906991.1"/>
    <property type="molecule type" value="Genomic_DNA"/>
</dbReference>
<dbReference type="Gene3D" id="3.30.200.20">
    <property type="entry name" value="Phosphorylase Kinase, domain 1"/>
    <property type="match status" value="1"/>
</dbReference>
<evidence type="ECO:0000256" key="1">
    <source>
        <dbReference type="ARBA" id="ARBA00006219"/>
    </source>
</evidence>
<accession>A0ABP9FL62</accession>
<evidence type="ECO:0000313" key="8">
    <source>
        <dbReference type="EMBL" id="GAA4906991.1"/>
    </source>
</evidence>
<feature type="domain" description="Aminoglycoside phosphotransferase" evidence="7">
    <location>
        <begin position="146"/>
        <end position="219"/>
    </location>
</feature>
<dbReference type="InterPro" id="IPR011009">
    <property type="entry name" value="Kinase-like_dom_sf"/>
</dbReference>
<organism evidence="8 9">
    <name type="scientific">Tessaracoccus lubricantis</name>
    <dbReference type="NCBI Taxonomy" id="545543"/>
    <lineage>
        <taxon>Bacteria</taxon>
        <taxon>Bacillati</taxon>
        <taxon>Actinomycetota</taxon>
        <taxon>Actinomycetes</taxon>
        <taxon>Propionibacteriales</taxon>
        <taxon>Propionibacteriaceae</taxon>
        <taxon>Tessaracoccus</taxon>
    </lineage>
</organism>
<keyword evidence="4" id="KW-0418">Kinase</keyword>
<dbReference type="SUPFAM" id="SSF56112">
    <property type="entry name" value="Protein kinase-like (PK-like)"/>
    <property type="match status" value="1"/>
</dbReference>
<gene>
    <name evidence="8" type="ORF">GCM10025789_28120</name>
</gene>
<dbReference type="RefSeq" id="WP_345583959.1">
    <property type="nucleotide sequence ID" value="NZ_BAABLV010000041.1"/>
</dbReference>
<keyword evidence="3" id="KW-0547">Nucleotide-binding</keyword>
<keyword evidence="9" id="KW-1185">Reference proteome</keyword>
<evidence type="ECO:0000256" key="5">
    <source>
        <dbReference type="ARBA" id="ARBA00022840"/>
    </source>
</evidence>
<name>A0ABP9FL62_9ACTN</name>
<dbReference type="Gene3D" id="3.90.1200.10">
    <property type="match status" value="1"/>
</dbReference>
<protein>
    <submittedName>
        <fullName evidence="8">Aminoglycoside 3'-phosphotransferase</fullName>
    </submittedName>
</protein>
<evidence type="ECO:0000259" key="7">
    <source>
        <dbReference type="Pfam" id="PF01636"/>
    </source>
</evidence>
<evidence type="ECO:0000256" key="3">
    <source>
        <dbReference type="ARBA" id="ARBA00022741"/>
    </source>
</evidence>
<reference evidence="9" key="1">
    <citation type="journal article" date="2019" name="Int. J. Syst. Evol. Microbiol.">
        <title>The Global Catalogue of Microorganisms (GCM) 10K type strain sequencing project: providing services to taxonomists for standard genome sequencing and annotation.</title>
        <authorList>
            <consortium name="The Broad Institute Genomics Platform"/>
            <consortium name="The Broad Institute Genome Sequencing Center for Infectious Disease"/>
            <person name="Wu L."/>
            <person name="Ma J."/>
        </authorList>
    </citation>
    <scope>NUCLEOTIDE SEQUENCE [LARGE SCALE GENOMIC DNA]</scope>
    <source>
        <strain evidence="9">JCM 19125</strain>
    </source>
</reference>
<comment type="caution">
    <text evidence="8">The sequence shown here is derived from an EMBL/GenBank/DDBJ whole genome shotgun (WGS) entry which is preliminary data.</text>
</comment>
<dbReference type="InterPro" id="IPR002575">
    <property type="entry name" value="Aminoglycoside_PTrfase"/>
</dbReference>
<comment type="similarity">
    <text evidence="1">Belongs to the aminoglycoside phosphotransferase family.</text>
</comment>
<dbReference type="PIRSF" id="PIRSF000706">
    <property type="entry name" value="Kanamycin_kin"/>
    <property type="match status" value="1"/>
</dbReference>
<keyword evidence="2" id="KW-0808">Transferase</keyword>
<proteinExistence type="inferred from homology"/>
<evidence type="ECO:0000313" key="9">
    <source>
        <dbReference type="Proteomes" id="UP001501521"/>
    </source>
</evidence>
<keyword evidence="6" id="KW-0046">Antibiotic resistance</keyword>
<dbReference type="Proteomes" id="UP001501521">
    <property type="component" value="Unassembled WGS sequence"/>
</dbReference>
<feature type="domain" description="Aminoglycoside phosphotransferase" evidence="7">
    <location>
        <begin position="54"/>
        <end position="141"/>
    </location>
</feature>
<keyword evidence="5" id="KW-0067">ATP-binding</keyword>
<evidence type="ECO:0000256" key="2">
    <source>
        <dbReference type="ARBA" id="ARBA00022679"/>
    </source>
</evidence>
<dbReference type="InterPro" id="IPR024165">
    <property type="entry name" value="Kan/Strep_kinase"/>
</dbReference>